<evidence type="ECO:0000313" key="3">
    <source>
        <dbReference type="EMBL" id="KAK6631857.1"/>
    </source>
</evidence>
<gene>
    <name evidence="3" type="ORF">RUM43_013923</name>
</gene>
<dbReference type="EMBL" id="JAWJWE010000008">
    <property type="protein sequence ID" value="KAK6631857.1"/>
    <property type="molecule type" value="Genomic_DNA"/>
</dbReference>
<dbReference type="GO" id="GO:2001294">
    <property type="term" value="P:malonyl-CoA catabolic process"/>
    <property type="evidence" value="ECO:0007669"/>
    <property type="project" value="TreeGrafter"/>
</dbReference>
<dbReference type="Pfam" id="PF05292">
    <property type="entry name" value="MCD"/>
    <property type="match status" value="1"/>
</dbReference>
<dbReference type="InterPro" id="IPR042303">
    <property type="entry name" value="Malonyl_CoA_deC_C_sf"/>
</dbReference>
<dbReference type="GO" id="GO:0005759">
    <property type="term" value="C:mitochondrial matrix"/>
    <property type="evidence" value="ECO:0007669"/>
    <property type="project" value="TreeGrafter"/>
</dbReference>
<feature type="domain" description="Malonyl-CoA decarboxylase C-terminal" evidence="1">
    <location>
        <begin position="234"/>
        <end position="511"/>
    </location>
</feature>
<dbReference type="Gene3D" id="1.20.140.90">
    <property type="entry name" value="Malonyl-CoA decarboxylase, oligemerization domain"/>
    <property type="match status" value="1"/>
</dbReference>
<dbReference type="InterPro" id="IPR038917">
    <property type="entry name" value="Malonyl_CoA_deC"/>
</dbReference>
<evidence type="ECO:0000259" key="2">
    <source>
        <dbReference type="Pfam" id="PF17408"/>
    </source>
</evidence>
<comment type="caution">
    <text evidence="3">The sequence shown here is derived from an EMBL/GenBank/DDBJ whole genome shotgun (WGS) entry which is preliminary data.</text>
</comment>
<evidence type="ECO:0008006" key="5">
    <source>
        <dbReference type="Google" id="ProtNLM"/>
    </source>
</evidence>
<dbReference type="FunFam" id="3.40.630.150:FF:000001">
    <property type="entry name" value="Malonyl-CoA decarboxylase, mitochondrial"/>
    <property type="match status" value="1"/>
</dbReference>
<dbReference type="Pfam" id="PF17408">
    <property type="entry name" value="MCD_N"/>
    <property type="match status" value="1"/>
</dbReference>
<organism evidence="3 4">
    <name type="scientific">Polyplax serrata</name>
    <name type="common">Common mouse louse</name>
    <dbReference type="NCBI Taxonomy" id="468196"/>
    <lineage>
        <taxon>Eukaryota</taxon>
        <taxon>Metazoa</taxon>
        <taxon>Ecdysozoa</taxon>
        <taxon>Arthropoda</taxon>
        <taxon>Hexapoda</taxon>
        <taxon>Insecta</taxon>
        <taxon>Pterygota</taxon>
        <taxon>Neoptera</taxon>
        <taxon>Paraneoptera</taxon>
        <taxon>Psocodea</taxon>
        <taxon>Troctomorpha</taxon>
        <taxon>Phthiraptera</taxon>
        <taxon>Anoplura</taxon>
        <taxon>Polyplacidae</taxon>
        <taxon>Polyplax</taxon>
    </lineage>
</organism>
<proteinExistence type="predicted"/>
<dbReference type="AlphaFoldDB" id="A0AAN8S690"/>
<feature type="domain" description="Malonyl-CoA decarboxylase N-terminal" evidence="2">
    <location>
        <begin position="139"/>
        <end position="231"/>
    </location>
</feature>
<sequence>MNRVPFDLPVKSRCSSTLKYEGKSFHIWGRRFMRGAGKVGDDRNLKSTKKMDVDCNNSDIFNEDVLQRRCSTYEDVESSLSLLKEIIEYRNRNVSSWVVEGKVRKLCGFYRCFLKDHKNEFINVLSKDYAVNHKEVLKLSQVLAKYSELPETEINSDAKILRNEDQLRNFLTPEYSWLFIHIGKLEKGVKFLVDLRTDVLDLIAEKNGEVERTIELQQLNTTLKELLSLWFSIGFLDLQRVTWNSSCEMLQKISEYEAVHPVRSWTDLKRRVGHYRRCFVFLHGSMPGEPIVVLHTALSDEISSSMSGIVSARTRMSIDYTSKNGASLLDPHEEDPSCVKAAVFYSISSTQRGLQGIELGNYLIKRVVHELQNEFPYMTQFSSLSPIPNYKSWLLEKLKCAEKGFNDIFFQDEVQSLANQFNCLNFWQELRKLLSSNAWTDDKELVSLLERPLTRLCARYLYLEKRRGYAFDSVANFHLKNGAVLWRINWFADLSPRGLGNSCSLMVNYRYFLEQSESNSRGYLENLHITVSDEVFTMAEDAKKLIVPSKV</sequence>
<name>A0AAN8S690_POLSC</name>
<dbReference type="PANTHER" id="PTHR28641:SF1">
    <property type="entry name" value="MALONYL-COA DECARBOXYLASE, MITOCHONDRIAL"/>
    <property type="match status" value="1"/>
</dbReference>
<protein>
    <recommendedName>
        <fullName evidence="5">Malonyl-CoA decarboxylase</fullName>
    </recommendedName>
</protein>
<dbReference type="InterPro" id="IPR007956">
    <property type="entry name" value="Malonyl_CoA_deC_C"/>
</dbReference>
<dbReference type="GO" id="GO:0005782">
    <property type="term" value="C:peroxisomal matrix"/>
    <property type="evidence" value="ECO:0007669"/>
    <property type="project" value="TreeGrafter"/>
</dbReference>
<dbReference type="GO" id="GO:0006085">
    <property type="term" value="P:acetyl-CoA biosynthetic process"/>
    <property type="evidence" value="ECO:0007669"/>
    <property type="project" value="TreeGrafter"/>
</dbReference>
<dbReference type="InterPro" id="IPR035372">
    <property type="entry name" value="MCD_N"/>
</dbReference>
<reference evidence="3 4" key="1">
    <citation type="submission" date="2023-10" db="EMBL/GenBank/DDBJ databases">
        <title>Genomes of two closely related lineages of the louse Polyplax serrata with different host specificities.</title>
        <authorList>
            <person name="Martinu J."/>
            <person name="Tarabai H."/>
            <person name="Stefka J."/>
            <person name="Hypsa V."/>
        </authorList>
    </citation>
    <scope>NUCLEOTIDE SEQUENCE [LARGE SCALE GENOMIC DNA]</scope>
    <source>
        <strain evidence="3">HR10_N</strain>
    </source>
</reference>
<dbReference type="GO" id="GO:0050080">
    <property type="term" value="F:malonyl-CoA decarboxylase activity"/>
    <property type="evidence" value="ECO:0007669"/>
    <property type="project" value="InterPro"/>
</dbReference>
<accession>A0AAN8S690</accession>
<dbReference type="Proteomes" id="UP001372834">
    <property type="component" value="Unassembled WGS sequence"/>
</dbReference>
<dbReference type="PANTHER" id="PTHR28641">
    <property type="match status" value="1"/>
</dbReference>
<dbReference type="GO" id="GO:0006633">
    <property type="term" value="P:fatty acid biosynthetic process"/>
    <property type="evidence" value="ECO:0007669"/>
    <property type="project" value="InterPro"/>
</dbReference>
<evidence type="ECO:0000259" key="1">
    <source>
        <dbReference type="Pfam" id="PF05292"/>
    </source>
</evidence>
<dbReference type="InterPro" id="IPR038351">
    <property type="entry name" value="MCD_N_sf"/>
</dbReference>
<dbReference type="Gene3D" id="3.40.630.150">
    <property type="entry name" value="Malonyl-CoA decarboxylase, catalytic domain"/>
    <property type="match status" value="1"/>
</dbReference>
<evidence type="ECO:0000313" key="4">
    <source>
        <dbReference type="Proteomes" id="UP001372834"/>
    </source>
</evidence>